<organism evidence="1 2">
    <name type="scientific">Deferribacter autotrophicus</name>
    <dbReference type="NCBI Taxonomy" id="500465"/>
    <lineage>
        <taxon>Bacteria</taxon>
        <taxon>Pseudomonadati</taxon>
        <taxon>Deferribacterota</taxon>
        <taxon>Deferribacteres</taxon>
        <taxon>Deferribacterales</taxon>
        <taxon>Deferribacteraceae</taxon>
        <taxon>Deferribacter</taxon>
    </lineage>
</organism>
<gene>
    <name evidence="1" type="ORF">FHQ18_11045</name>
</gene>
<keyword evidence="2" id="KW-1185">Reference proteome</keyword>
<dbReference type="EMBL" id="VFJB01000009">
    <property type="protein sequence ID" value="KAA0257097.1"/>
    <property type="molecule type" value="Genomic_DNA"/>
</dbReference>
<dbReference type="RefSeq" id="WP_149267240.1">
    <property type="nucleotide sequence ID" value="NZ_VFJB01000009.1"/>
</dbReference>
<dbReference type="OrthoDB" id="9788572at2"/>
<proteinExistence type="predicted"/>
<reference evidence="1 2" key="1">
    <citation type="submission" date="2019-06" db="EMBL/GenBank/DDBJ databases">
        <title>Genomic insights into carbon and energy metabolism of Deferribacter autotrophicus revealed new metabolic traits in the phylum Deferribacteres.</title>
        <authorList>
            <person name="Slobodkin A.I."/>
            <person name="Slobodkina G.B."/>
            <person name="Allioux M."/>
            <person name="Alain K."/>
            <person name="Jebbar M."/>
            <person name="Shadrin V."/>
            <person name="Kublanov I.V."/>
            <person name="Toshchakov S.V."/>
            <person name="Bonch-Osmolovskaya E.A."/>
        </authorList>
    </citation>
    <scope>NUCLEOTIDE SEQUENCE [LARGE SCALE GENOMIC DNA]</scope>
    <source>
        <strain evidence="1 2">SL50</strain>
    </source>
</reference>
<name>A0A5A8F5G6_9BACT</name>
<evidence type="ECO:0000313" key="2">
    <source>
        <dbReference type="Proteomes" id="UP000322876"/>
    </source>
</evidence>
<comment type="caution">
    <text evidence="1">The sequence shown here is derived from an EMBL/GenBank/DDBJ whole genome shotgun (WGS) entry which is preliminary data.</text>
</comment>
<dbReference type="AlphaFoldDB" id="A0A5A8F5G6"/>
<sequence length="278" mass="32259">MKIENSNLSHILSKELPPLKKGEVVNVKVIRLIDKNRFVVSIKGKLLKAMINSEITLSKFKAEVIKTEPFLELKTVKEPVQNLDAIFLKKIAVKFSKDEIFKFLRSFTHFDLKKLDKEEIMKLIKDSGLFFEKKIADGEDVSNDVKGLIYKDNSNLKDMFLKLQVNLLMHGEIFLPFKSVEYGIKDGEIKIKKSREGFYITIKTTFSKLGTIMVKLREFQGEITGTIFTESRFKELINQINIENVRLNWKELKVEEIEKEFDFDSKLISSLGHFETIV</sequence>
<dbReference type="Proteomes" id="UP000322876">
    <property type="component" value="Unassembled WGS sequence"/>
</dbReference>
<protein>
    <submittedName>
        <fullName evidence="1">Uncharacterized protein</fullName>
    </submittedName>
</protein>
<evidence type="ECO:0000313" key="1">
    <source>
        <dbReference type="EMBL" id="KAA0257097.1"/>
    </source>
</evidence>
<accession>A0A5A8F5G6</accession>